<keyword evidence="4" id="KW-1185">Reference proteome</keyword>
<feature type="compositionally biased region" description="Low complexity" evidence="2">
    <location>
        <begin position="1494"/>
        <end position="1511"/>
    </location>
</feature>
<dbReference type="Gene3D" id="1.25.40.10">
    <property type="entry name" value="Tetratricopeptide repeat domain"/>
    <property type="match status" value="2"/>
</dbReference>
<feature type="compositionally biased region" description="Low complexity" evidence="2">
    <location>
        <begin position="342"/>
        <end position="359"/>
    </location>
</feature>
<feature type="compositionally biased region" description="Low complexity" evidence="2">
    <location>
        <begin position="900"/>
        <end position="912"/>
    </location>
</feature>
<feature type="region of interest" description="Disordered" evidence="2">
    <location>
        <begin position="152"/>
        <end position="171"/>
    </location>
</feature>
<feature type="region of interest" description="Disordered" evidence="2">
    <location>
        <begin position="218"/>
        <end position="381"/>
    </location>
</feature>
<feature type="coiled-coil region" evidence="1">
    <location>
        <begin position="1006"/>
        <end position="1033"/>
    </location>
</feature>
<feature type="region of interest" description="Disordered" evidence="2">
    <location>
        <begin position="1"/>
        <end position="28"/>
    </location>
</feature>
<feature type="compositionally biased region" description="Basic and acidic residues" evidence="2">
    <location>
        <begin position="272"/>
        <end position="299"/>
    </location>
</feature>
<feature type="region of interest" description="Disordered" evidence="2">
    <location>
        <begin position="1299"/>
        <end position="1687"/>
    </location>
</feature>
<comment type="caution">
    <text evidence="3">The sequence shown here is derived from an EMBL/GenBank/DDBJ whole genome shotgun (WGS) entry which is preliminary data.</text>
</comment>
<sequence length="2072" mass="214984">MGGGRHGKGPGTPEPSPRGPGTGSRGEDVRGAVAQVCRDAARLLREGQAARAYSGLVSASRSLPMTPRLTAVLVRCALRAGTERAVITLLDAAMVTERGEVRREVRRQLSRVLRRTGQEARAAAVLNGLLMDAPDDARARFVLDVLRERVAKAKEAPSRRPPAEDDESRTKTVEVSALALSDPELGNTVVEMPVVQAPPARAPRADTVQVPLGEWAGLGRTASRGPEFPWEDEGPGKARVVTPPQGARSVPEPVPYARGTEQSGFGSGARASEARGLEVESPAEKPESMAQEASEKAPDTARPAEVAQALRDKGTEASGESPLAEGVPALVGTSNVPPSGDAASMIDAESAAASSVSSSMDTAPKSESVTTASDSAQAPSSAVVVSTGEAASDVVQAPERVVGASSTASSAETTHAPARGAAVSSGPSSTSVADLPERGVPVSSDSSSVSAADMPASDVAVSSASSSANAADVPEHVIAALGVSPSADVPEHVLAALSALLLADETRTPASAETASRASSSVEVPQAPEHVASPANAAQAPEHVAATSNASSPPADTAVASEATSSDATQTPDEKSIAAPSASSATRAPEEMAMTPTAEVRGVAASSTSPVDAASTSEEPPVAAPNAPPVFESTQVFGKRLEEASPAETAQALEEKPATAARKPSDEAPSVVAGASSKTEGHDESASERMPPRPLVSVLVPGAPSRAFDEDESTSEMLLPRPAGSAAEVPTKASNENAAATENLPPRRSEPAGTQAKPSSENASTPKKTPPRQPDAVLVPGGPSKGFDADEATSEVILPRPADASAKTPDARASAERSSSSAVLVPGAPATAFDDEESTSELIPPERVEAAKDAAASTQSRAEKPAAPRRASVLVPATAKPAFDEEESTSEVVFPQPDSATPRAPAQATPAAPKRDSTRLPSVKPTEPGTSPAPDAAPSSRGSDEGSEQAGSQRQEAQLIARRAWRELAQLYLKRADRAKDAPERAEALTRLAEVMENELQDSAGAARMYREIVELTGERTALREQVRLLSQREDASLVRRALDDAIARARTSRARAVALLTRGERQLNMGVPAKAREDFEAADALVPGMLPVLAGLVRSVSDEERFAQVERLRAACAAAPRRAPDRLEALRVLAKTAEESLGDLRIAQWAWAEVLAESPDNEQPREHLLALARRLGDLPALSQLLHAQLAREPRGPAARKAHLERVATLEAMGDAGAALAELRQAVRFEPGHKEAWLLLADRCTEREQFGEAAWALENAATATEDDEERQHTWERLALFCREVLHNTEKARLYARRAESLRKSREQRARPPPPDPARTAPPQTVGVPPPSVLVAPPSVLVSSKRKDLSDEVTSNTDVPSLLKAEEASADDAPAKRSPRAKDGTARKAKASAAVSKPKAPSGRHAPVGTTAPNTEAAHSPKASSGRHAPVGATAPNTEASRQPKAPSGRHAAAGAPAPGTDAPRQPKAPSGRHASVATTSPEAEPPRRSASTKAPAEGPASLAESAPAPSGMARALKPSRGASSELAPTPDDGASAPDRKQRAPAAPPRESTTAFGAPLPPDAELEAAVSRKAATAPEDNASPAARASKNAGTQIREAPARVERAPRAGHAPRLPLSASGVEPPAPPRAPLSASGVEPPAPAPRAMAGASRPVAPPARGRGAPEAPPDIPLLSQIPSEDEDEDAMELGDGPVEATSVIAWEAPPGRMDPVRRIHRAGRPEGTVAGPAPTRPQAGGRPTVGSTETRETPAAVLDAAPPADATSAEPIVFKLVRERPLDPKPYRGLVDHFDQRGDVTRAALMRELADALEGRDVPAPRVQRGPLSNQERAGLRHPGLRTPSGELLACVGIALCRLFPSPARIASTSEPLRASAGPGATAILDALHTTARLLGVPLPELVAGDDDTANITPLHTSAPRLVVGRLLVQQPPTNAELRFHAGRALFSLSPDLLALRALRKDHLLRALALLSSVLKNPKDAGDDARVVRESLSPRGLERAALLMEPGTRDFDASLLVAAARDSANRAGLVACGGPGPALTALRARRPHDSELEELVRFAASERYLALRDAAEAGRTGR</sequence>
<dbReference type="SUPFAM" id="SSF48452">
    <property type="entry name" value="TPR-like"/>
    <property type="match status" value="2"/>
</dbReference>
<evidence type="ECO:0000313" key="3">
    <source>
        <dbReference type="EMBL" id="GMU04268.1"/>
    </source>
</evidence>
<evidence type="ECO:0000313" key="4">
    <source>
        <dbReference type="Proteomes" id="UP001342631"/>
    </source>
</evidence>
<feature type="compositionally biased region" description="Basic and acidic residues" evidence="2">
    <location>
        <begin position="679"/>
        <end position="691"/>
    </location>
</feature>
<feature type="compositionally biased region" description="Low complexity" evidence="2">
    <location>
        <begin position="511"/>
        <end position="524"/>
    </location>
</feature>
<feature type="compositionally biased region" description="Polar residues" evidence="2">
    <location>
        <begin position="605"/>
        <end position="618"/>
    </location>
</feature>
<proteinExistence type="predicted"/>
<organism evidence="3 4">
    <name type="scientific">Corallococcus caeni</name>
    <dbReference type="NCBI Taxonomy" id="3082388"/>
    <lineage>
        <taxon>Bacteria</taxon>
        <taxon>Pseudomonadati</taxon>
        <taxon>Myxococcota</taxon>
        <taxon>Myxococcia</taxon>
        <taxon>Myxococcales</taxon>
        <taxon>Cystobacterineae</taxon>
        <taxon>Myxococcaceae</taxon>
        <taxon>Corallococcus</taxon>
    </lineage>
</organism>
<evidence type="ECO:0000256" key="1">
    <source>
        <dbReference type="SAM" id="Coils"/>
    </source>
</evidence>
<feature type="compositionally biased region" description="Low complexity" evidence="2">
    <location>
        <begin position="1643"/>
        <end position="1663"/>
    </location>
</feature>
<accession>A0ABQ6QJR0</accession>
<feature type="compositionally biased region" description="Polar residues" evidence="2">
    <location>
        <begin position="756"/>
        <end position="767"/>
    </location>
</feature>
<feature type="compositionally biased region" description="Polar residues" evidence="2">
    <location>
        <begin position="562"/>
        <end position="571"/>
    </location>
</feature>
<feature type="region of interest" description="Disordered" evidence="2">
    <location>
        <begin position="403"/>
        <end position="451"/>
    </location>
</feature>
<feature type="compositionally biased region" description="Low complexity" evidence="2">
    <location>
        <begin position="370"/>
        <end position="381"/>
    </location>
</feature>
<protein>
    <recommendedName>
        <fullName evidence="5">Tetratricopeptide repeat protein</fullName>
    </recommendedName>
</protein>
<evidence type="ECO:0000256" key="2">
    <source>
        <dbReference type="SAM" id="MobiDB-lite"/>
    </source>
</evidence>
<feature type="compositionally biased region" description="Low complexity" evidence="2">
    <location>
        <begin position="1332"/>
        <end position="1342"/>
    </location>
</feature>
<feature type="compositionally biased region" description="Low complexity" evidence="2">
    <location>
        <begin position="1445"/>
        <end position="1463"/>
    </location>
</feature>
<name>A0ABQ6QJR0_9BACT</name>
<dbReference type="EMBL" id="BTTX01000001">
    <property type="protein sequence ID" value="GMU04268.1"/>
    <property type="molecule type" value="Genomic_DNA"/>
</dbReference>
<feature type="compositionally biased region" description="Low complexity" evidence="2">
    <location>
        <begin position="1390"/>
        <end position="1400"/>
    </location>
</feature>
<gene>
    <name evidence="3" type="ORF">ASNO1_05200</name>
</gene>
<dbReference type="Proteomes" id="UP001342631">
    <property type="component" value="Unassembled WGS sequence"/>
</dbReference>
<feature type="compositionally biased region" description="Low complexity" evidence="2">
    <location>
        <begin position="404"/>
        <end position="416"/>
    </location>
</feature>
<feature type="compositionally biased region" description="Basic and acidic residues" evidence="2">
    <location>
        <begin position="1299"/>
        <end position="1309"/>
    </location>
</feature>
<feature type="compositionally biased region" description="Low complexity" evidence="2">
    <location>
        <begin position="440"/>
        <end position="451"/>
    </location>
</feature>
<feature type="region of interest" description="Disordered" evidence="2">
    <location>
        <begin position="1718"/>
        <end position="1745"/>
    </location>
</feature>
<evidence type="ECO:0008006" key="5">
    <source>
        <dbReference type="Google" id="ProtNLM"/>
    </source>
</evidence>
<feature type="compositionally biased region" description="Acidic residues" evidence="2">
    <location>
        <begin position="1677"/>
        <end position="1686"/>
    </location>
</feature>
<dbReference type="InterPro" id="IPR011990">
    <property type="entry name" value="TPR-like_helical_dom_sf"/>
</dbReference>
<keyword evidence="1" id="KW-0175">Coiled coil</keyword>
<feature type="region of interest" description="Disordered" evidence="2">
    <location>
        <begin position="511"/>
        <end position="957"/>
    </location>
</feature>
<reference evidence="3 4" key="1">
    <citation type="journal article" date="2024" name="Arch. Microbiol.">
        <title>Corallococcus caeni sp. nov., a novel myxobacterium isolated from activated sludge.</title>
        <authorList>
            <person name="Tomita S."/>
            <person name="Nakai R."/>
            <person name="Kuroda K."/>
            <person name="Kurashita H."/>
            <person name="Hatamoto M."/>
            <person name="Yamaguchi T."/>
            <person name="Narihiro T."/>
        </authorList>
    </citation>
    <scope>NUCLEOTIDE SEQUENCE [LARGE SCALE GENOMIC DNA]</scope>
    <source>
        <strain evidence="3 4">NO1</strain>
    </source>
</reference>